<dbReference type="RefSeq" id="WP_144951074.1">
    <property type="nucleotide sequence ID" value="NZ_VMQU01000036.1"/>
</dbReference>
<evidence type="ECO:0000313" key="2">
    <source>
        <dbReference type="Proteomes" id="UP000320513"/>
    </source>
</evidence>
<reference evidence="1 2" key="1">
    <citation type="submission" date="2019-07" db="EMBL/GenBank/DDBJ databases">
        <title>New Mycobacterium species.</title>
        <authorList>
            <person name="Tortoli E."/>
            <person name="Ghielmetti G."/>
            <person name="Friedel U."/>
            <person name="Trovato A."/>
        </authorList>
    </citation>
    <scope>NUCLEOTIDE SEQUENCE [LARGE SCALE GENOMIC DNA]</scope>
    <source>
        <strain evidence="1 2">16-83</strain>
    </source>
</reference>
<comment type="caution">
    <text evidence="1">The sequence shown here is derived from an EMBL/GenBank/DDBJ whole genome shotgun (WGS) entry which is preliminary data.</text>
</comment>
<dbReference type="EMBL" id="VMQU01000036">
    <property type="protein sequence ID" value="TVS90024.1"/>
    <property type="molecule type" value="Genomic_DNA"/>
</dbReference>
<dbReference type="Proteomes" id="UP000320513">
    <property type="component" value="Unassembled WGS sequence"/>
</dbReference>
<gene>
    <name evidence="1" type="ORF">FPZ47_10830</name>
</gene>
<keyword evidence="2" id="KW-1185">Reference proteome</keyword>
<organism evidence="1 2">
    <name type="scientific">Mycobacterium helveticum</name>
    <dbReference type="NCBI Taxonomy" id="2592811"/>
    <lineage>
        <taxon>Bacteria</taxon>
        <taxon>Bacillati</taxon>
        <taxon>Actinomycetota</taxon>
        <taxon>Actinomycetes</taxon>
        <taxon>Mycobacteriales</taxon>
        <taxon>Mycobacteriaceae</taxon>
        <taxon>Mycobacterium</taxon>
    </lineage>
</organism>
<evidence type="ECO:0000313" key="1">
    <source>
        <dbReference type="EMBL" id="TVS90024.1"/>
    </source>
</evidence>
<dbReference type="AlphaFoldDB" id="A0A557XVH3"/>
<protein>
    <submittedName>
        <fullName evidence="1">Uncharacterized protein</fullName>
    </submittedName>
</protein>
<sequence>MAEIPWPDGIISRAVFRAIFPGSSKHWRKQLVKRWETQGLADRGGYFYRVHRAELVEHVPIVTYERPALDYAGAIESVARWIEETKLPEAVHRQSP</sequence>
<name>A0A557XVH3_9MYCO</name>
<accession>A0A557XVH3</accession>
<proteinExistence type="predicted"/>